<organism evidence="1 2">
    <name type="scientific">Winslowiella arboricola</name>
    <dbReference type="NCBI Taxonomy" id="2978220"/>
    <lineage>
        <taxon>Bacteria</taxon>
        <taxon>Pseudomonadati</taxon>
        <taxon>Pseudomonadota</taxon>
        <taxon>Gammaproteobacteria</taxon>
        <taxon>Enterobacterales</taxon>
        <taxon>Erwiniaceae</taxon>
        <taxon>Winslowiella</taxon>
    </lineage>
</organism>
<dbReference type="RefSeq" id="WP_267145218.1">
    <property type="nucleotide sequence ID" value="NZ_JAODIM010000036.1"/>
</dbReference>
<accession>A0A9J6PLM7</accession>
<dbReference type="Proteomes" id="UP001064262">
    <property type="component" value="Unassembled WGS sequence"/>
</dbReference>
<reference evidence="1" key="1">
    <citation type="submission" date="2022-09" db="EMBL/GenBank/DDBJ databases">
        <title>Winslowiella arboricola sp. nov., isolated from bleeding cankers on broadleaf hosts.</title>
        <authorList>
            <person name="Brady C."/>
            <person name="Kaur S."/>
            <person name="Crampton B."/>
            <person name="Maddock D."/>
            <person name="Arnold D."/>
            <person name="Denman S."/>
        </authorList>
    </citation>
    <scope>NUCLEOTIDE SEQUENCE</scope>
    <source>
        <strain evidence="1">BAC 15a-03b</strain>
    </source>
</reference>
<proteinExistence type="predicted"/>
<evidence type="ECO:0000313" key="1">
    <source>
        <dbReference type="EMBL" id="MCU5776645.1"/>
    </source>
</evidence>
<name>A0A9J6PLM7_9GAMM</name>
<evidence type="ECO:0000313" key="2">
    <source>
        <dbReference type="Proteomes" id="UP001064262"/>
    </source>
</evidence>
<comment type="caution">
    <text evidence="1">The sequence shown here is derived from an EMBL/GenBank/DDBJ whole genome shotgun (WGS) entry which is preliminary data.</text>
</comment>
<keyword evidence="2" id="KW-1185">Reference proteome</keyword>
<dbReference type="EMBL" id="JAODIM010000036">
    <property type="protein sequence ID" value="MCU5776645.1"/>
    <property type="molecule type" value="Genomic_DNA"/>
</dbReference>
<gene>
    <name evidence="1" type="ORF">N5923_03905</name>
</gene>
<sequence>MSGTLTILDRLRHLPQADIATLIGCLATLLADSRLALPSRLIAELTTSAVLLQEQISDLPPWPAGDRFQQSLWLLAAVKILTPSPGLAENVSPQFGWLISLAQQAQSLGATAIAVNVPAGALAQASWLAGLLTDTALSSLLERLLPATSFQPVKKLTEQLEQGRRVLEKVQTFPHQGSRAQQAEWVLQLMAWPQALSVLNMLYPGRFSALPDGLHILLRLHRQWQSLPPDASGAMALKAISYEVLELGREKIIAHPELLLSMAKQYPPVAILHAAFSAQSCMPAGLTRRQQLEFMTYEIVNTLGGRWTSLFSRIKETPTMFCALRQCYRWYRDPGKAEEALMHLAALLRDKSGNQLLAKLLPALPGLYEIWQRFDHQAGTLYTWGDLSQLIMLADKSSNTALQALVVELEEEMAKAVASLLIRSADQLTDKLVAILPVANATTITPEVDVPLASEVRKNIEDCLRVHLSQQLNAQNKVLTPQAQRVMKQHLAALTDNYLRDYQMLYQNRHDDAVRALLVSPRQLVDKTSDSPGSSKYQRDDEYWHDLLFCADLNAYQFLGEIQISGMRFTGSSEKQLQSFLQPEPPRKLLVEAALQKRAIVALQAEIDAYELDNLNEELFIAARPLLVKWIEGSAMSTYAEWYRYMQQGKPFAPAETSCSNYELWYRPSGQEAMLDMLNEELSQGVRSSFNAALKEVKPGTVLVKSADVDKLADIYNDHLQQINEYGKKYNYANIRDHIISEELQAVYDLGLSYSWQANAQRLETFREPLAEQLQPDTRMQVMIDNEYKSYTMREIAMGAVFKDSGSFSSVYYDWQRGGAAHSTVYLAKLWELPGRVQERLQNIFDKLKKDNKAAESITKLFVLSVHACLYLVKKKLDKELTAEFGDVIERFVKGEVAPEFLSIQNGELSQIIALKGRKNRRLLISALDGNFNIVTELDINTSVTGNIRKISVFDKKDIADEKLRGWLAKHLPYAEQGKVDVAFKGAKFDSPSMILSLPKKERNYRPINYTVCSDYRAELFRRYINKSASDADASIKTQFEKGVDRVLDLASYIAGALSFGMPGTLAGRLISLFLGLVVEPAIQVSKFLNADTHDEKDQALWAMLFAGAGSAVFDVPVVAKALRSRLAKQFMARKVIDAGSTGGLPEAVTKAAARSARRDTGYRLQEPVTQGKTSSIYQLDTGRFIKDIKPADIPSEGKEAEKYSQLLIEANNDSLALNRFYGTGSATVKIYHGAGTMMESIAIQINNIAGDTISSVLKLLDERKFYDLKVFISDDNLVNNKINDFFAKLTRNGISVDKVSWQDILFDSKQKTLNLLNFDGAKVSPKPNGEIVPLPSGKLSKAKMLFKLEREVLKRKLDKIDLLDLTINSDISLEKLVGPRCIVKRGAKSPCVVSPLDTDLLKAKEKTLNDYLNGYSYQFEMKNTPELRKIQKIEDLNKYDYDIEKTLFRAHTAQKEEIVKKGLLRRVSINENRYLTDFDLYLRDIFLHVGSNGTRGKALSLSTTRRVSESFLQDVEARSLVKIGIKDSEKGRFMSTPDIIKTYGGYALDKNLISDEEICNSLKSLEASFSEKEVFFMGKYSGLKWGELPVKKCSVINAGTGIRKLSCY</sequence>
<protein>
    <submittedName>
        <fullName evidence="1">Uncharacterized protein</fullName>
    </submittedName>
</protein>